<dbReference type="SMART" id="SM00249">
    <property type="entry name" value="PHD"/>
    <property type="match status" value="1"/>
</dbReference>
<dbReference type="InterPro" id="IPR001965">
    <property type="entry name" value="Znf_PHD"/>
</dbReference>
<feature type="region of interest" description="Disordered" evidence="10">
    <location>
        <begin position="83"/>
        <end position="115"/>
    </location>
</feature>
<dbReference type="GO" id="GO:0008270">
    <property type="term" value="F:zinc ion binding"/>
    <property type="evidence" value="ECO:0007669"/>
    <property type="project" value="UniProtKB-KW"/>
</dbReference>
<dbReference type="PANTHER" id="PTHR21704">
    <property type="entry name" value="NIPPED-B-LIKE PROTEIN DELANGIN SCC2-RELATED"/>
    <property type="match status" value="1"/>
</dbReference>
<sequence length="1784" mass="199043">MMNVQEAMQSEEVDDPKPAARRRSSAGGRNDGGHRSNVIGNGSLDFSSTVERILSTLEQRGDDHPPHHGPLLQSELSKLSMLCAQQQQRQQQQQQQLQLRSSSTKKVASSSSSSSNDGIIMDHEFGFADVDVEMILELVGYLEKHVALASGINIIQSTYKQIQKIPAENNSGRIEEWIGDTGKDLLEVLSSGLEAAAILLFIMTSPGCDRRIVNEDAIAASMVLMKHTIIHNIIPAINGTGHIVAALKHNIQVAPTKKRRRSSTALNGYDAEVLLHMRQCYKVIMKSITGTILLMERLTILIQRVPMDDQHLLSCSAGALATFELDPSLDTYKIQVAAVALVTSIFRQYPKMRESIIQDLFPTMLLMPTGKKSIRSFSIQFSSVLFPESVQKLSRSLLADGFTNDSMLIASSPSRANIQPISVLILNLVQSAIVRPAYEEDETAEGDDEDRDNSERKLNTGLARCQYVSNVFVQNLMQRCAQKGEDGGASDFRPILSNFIDDLLLVVLGPEYPAAEMILLDIVNSISLAINEIVERKNVRRGEETYINTIFEALGKICAAEARIRIWNKNHPIQDLPPIRKNTALRRFDCYCGKEESGEKYTLNCDRCKTWCHGNCVGISRETQPDKWLCDACQLGEIVNFEREYNTTLGDLGCPIGLIDRSYCVRRLLLDYLSLLLESNGHTGIQDAYKFHLARWLNSLQVINSSKAEREGEKEGYTGNSTLVSVLLDMWDPSETQTVGAGSLSGMLQCMSDEGRGRMMVDLITKLSGLLNSFQDQVGFVLKLLKDQNTKIRKLSLRAIEKIADADPTLMLKPKFQKAVFHRFSDEAVSVREAVVSLVGNYVIQSPELANAFHQAFVVGLADPGISVKKRTITVLHSVLCNNPNYMGRAEACGIMLRLAADPKEDDIVRDLVHDLFAKLWLENGDETVQESHIVSPEIKDCEGVLDTPTSKVSNMEYVGTSATPRNCTLETSGSRRVSNASSAWSTFTRSNRSTARRIRNRHLRIRCEVAAEQMVEVVKEADSGEGLTLLFRELCSDILESDKTKKASARKQRQCLAKESSAMLIDALFDILLAVEDDPSIPKLERGKEFVAVFRVIHVFTNVSPLAILKHLDTLLPYLKLENGVESVHEEEIASSLCPIFSRVIPQLELQNLRNLAEKSMGDDLARIIMNRGRLATSSAVEALCLLAGHKFAKDAKVFGERLLQLARTFYSYLEKHKNPETADRPLTSKAKRNIHRALGVMGSICRFFESSSFDSAEAADKDLSLENVAPLCEKMFMNFFEKNDEEITRAALRGMVGIFHAHPKEMLRMEQNGLIARVMSCSSPEPVQLESLHCWRDILLAEEERIESGAAKAKMDSKKNITVSKKISGDQDSDAILCGGILTRHDSRIYEMTSSRDVSIRYAAVDLTGHLLRQGQLNPNDAVPHMLAVQGDVEERIRTRALQIIMVEAQKRPEIVRQHLYSGIKRSYSFQKTVHPDINEVNALITVRKEGIAEKECVFGSVYKECIATIKRQRQSLLQNLVRVFDLSKMTNSTKSEKEQEWPADLELLSYASQVLAYLPYGYPSDVLFVIHRSDAIITRTGNDLLEKISLFLQDCGLASEDNFAGDDEGDIIALAAKRHVPHHAKEATALLDSSFDVIKFAKLCNEAGCIILLLRLKSFLQHLYGLSESRCHQFDPNKKTAEKPITKSSTSSVFTSKLPLQGKKIDDTNDLLDAAIFQCEEFRQLMRSEHKQIAIVMEEEATTRAMGDVGQAEESHYSDDEEMLQESATPTSKRLKPTVSE</sequence>
<evidence type="ECO:0000256" key="5">
    <source>
        <dbReference type="ARBA" id="ARBA00022833"/>
    </source>
</evidence>
<reference evidence="12" key="1">
    <citation type="journal article" date="2021" name="Sci. Rep.">
        <title>Diploid genomic architecture of Nitzschia inconspicua, an elite biomass production diatom.</title>
        <authorList>
            <person name="Oliver A."/>
            <person name="Podell S."/>
            <person name="Pinowska A."/>
            <person name="Traller J.C."/>
            <person name="Smith S.R."/>
            <person name="McClure R."/>
            <person name="Beliaev A."/>
            <person name="Bohutskyi P."/>
            <person name="Hill E.A."/>
            <person name="Rabines A."/>
            <person name="Zheng H."/>
            <person name="Allen L.Z."/>
            <person name="Kuo A."/>
            <person name="Grigoriev I.V."/>
            <person name="Allen A.E."/>
            <person name="Hazlebeck D."/>
            <person name="Allen E.E."/>
        </authorList>
    </citation>
    <scope>NUCLEOTIDE SEQUENCE</scope>
    <source>
        <strain evidence="12">Hildebrandi</strain>
    </source>
</reference>
<dbReference type="PROSITE" id="PS50016">
    <property type="entry name" value="ZF_PHD_2"/>
    <property type="match status" value="1"/>
</dbReference>
<dbReference type="GO" id="GO:1990414">
    <property type="term" value="P:replication-born double-strand break repair via sister chromatid exchange"/>
    <property type="evidence" value="ECO:0007669"/>
    <property type="project" value="TreeGrafter"/>
</dbReference>
<gene>
    <name evidence="12" type="ORF">IV203_026498</name>
</gene>
<dbReference type="InterPro" id="IPR026003">
    <property type="entry name" value="Cohesin_HEAT"/>
</dbReference>
<evidence type="ECO:0000256" key="8">
    <source>
        <dbReference type="PROSITE-ProRule" id="PRU00146"/>
    </source>
</evidence>
<feature type="region of interest" description="Disordered" evidence="10">
    <location>
        <begin position="1746"/>
        <end position="1784"/>
    </location>
</feature>
<evidence type="ECO:0000256" key="1">
    <source>
        <dbReference type="ARBA" id="ARBA00004123"/>
    </source>
</evidence>
<keyword evidence="2" id="KW-0479">Metal-binding</keyword>
<evidence type="ECO:0000256" key="9">
    <source>
        <dbReference type="RuleBase" id="RU364107"/>
    </source>
</evidence>
<dbReference type="GO" id="GO:0140588">
    <property type="term" value="P:chromatin looping"/>
    <property type="evidence" value="ECO:0007669"/>
    <property type="project" value="InterPro"/>
</dbReference>
<keyword evidence="3 9" id="KW-0677">Repeat</keyword>
<name>A0A9K3LK80_9STRA</name>
<proteinExistence type="inferred from homology"/>
<dbReference type="GO" id="GO:0071169">
    <property type="term" value="P:establishment of protein localization to chromatin"/>
    <property type="evidence" value="ECO:0007669"/>
    <property type="project" value="TreeGrafter"/>
</dbReference>
<evidence type="ECO:0000256" key="2">
    <source>
        <dbReference type="ARBA" id="ARBA00022723"/>
    </source>
</evidence>
<dbReference type="GO" id="GO:0010468">
    <property type="term" value="P:regulation of gene expression"/>
    <property type="evidence" value="ECO:0007669"/>
    <property type="project" value="InterPro"/>
</dbReference>
<dbReference type="Pfam" id="PF12765">
    <property type="entry name" value="Cohesin_HEAT"/>
    <property type="match status" value="1"/>
</dbReference>
<organism evidence="12 13">
    <name type="scientific">Nitzschia inconspicua</name>
    <dbReference type="NCBI Taxonomy" id="303405"/>
    <lineage>
        <taxon>Eukaryota</taxon>
        <taxon>Sar</taxon>
        <taxon>Stramenopiles</taxon>
        <taxon>Ochrophyta</taxon>
        <taxon>Bacillariophyta</taxon>
        <taxon>Bacillariophyceae</taxon>
        <taxon>Bacillariophycidae</taxon>
        <taxon>Bacillariales</taxon>
        <taxon>Bacillariaceae</taxon>
        <taxon>Nitzschia</taxon>
    </lineage>
</organism>
<evidence type="ECO:0000256" key="6">
    <source>
        <dbReference type="ARBA" id="ARBA00023242"/>
    </source>
</evidence>
<dbReference type="Pfam" id="PF12830">
    <property type="entry name" value="Nipped-B_C"/>
    <property type="match status" value="1"/>
</dbReference>
<evidence type="ECO:0000313" key="13">
    <source>
        <dbReference type="Proteomes" id="UP000693970"/>
    </source>
</evidence>
<accession>A0A9K3LK80</accession>
<comment type="caution">
    <text evidence="12">The sequence shown here is derived from an EMBL/GenBank/DDBJ whole genome shotgun (WGS) entry which is preliminary data.</text>
</comment>
<feature type="compositionally biased region" description="Low complexity" evidence="10">
    <location>
        <begin position="85"/>
        <end position="115"/>
    </location>
</feature>
<dbReference type="GO" id="GO:0061775">
    <property type="term" value="F:cohesin loader activity"/>
    <property type="evidence" value="ECO:0007669"/>
    <property type="project" value="InterPro"/>
</dbReference>
<evidence type="ECO:0000259" key="11">
    <source>
        <dbReference type="PROSITE" id="PS50016"/>
    </source>
</evidence>
<dbReference type="InterPro" id="IPR033031">
    <property type="entry name" value="Scc2/Nipped-B"/>
</dbReference>
<comment type="similarity">
    <text evidence="9">Belongs to the SCC2/Nipped-B family.</text>
</comment>
<keyword evidence="13" id="KW-1185">Reference proteome</keyword>
<evidence type="ECO:0000256" key="7">
    <source>
        <dbReference type="ARBA" id="ARBA00023306"/>
    </source>
</evidence>
<evidence type="ECO:0000256" key="3">
    <source>
        <dbReference type="ARBA" id="ARBA00022737"/>
    </source>
</evidence>
<dbReference type="GO" id="GO:0034087">
    <property type="term" value="P:establishment of mitotic sister chromatid cohesion"/>
    <property type="evidence" value="ECO:0007669"/>
    <property type="project" value="TreeGrafter"/>
</dbReference>
<evidence type="ECO:0000313" key="12">
    <source>
        <dbReference type="EMBL" id="KAG7363138.1"/>
    </source>
</evidence>
<evidence type="ECO:0000256" key="10">
    <source>
        <dbReference type="SAM" id="MobiDB-lite"/>
    </source>
</evidence>
<dbReference type="Pfam" id="PF00628">
    <property type="entry name" value="PHD"/>
    <property type="match status" value="1"/>
</dbReference>
<reference evidence="12" key="2">
    <citation type="submission" date="2021-04" db="EMBL/GenBank/DDBJ databases">
        <authorList>
            <person name="Podell S."/>
        </authorList>
    </citation>
    <scope>NUCLEOTIDE SEQUENCE</scope>
    <source>
        <strain evidence="12">Hildebrandi</strain>
    </source>
</reference>
<keyword evidence="7 9" id="KW-0131">Cell cycle</keyword>
<dbReference type="PANTHER" id="PTHR21704:SF18">
    <property type="entry name" value="NIPPED-B-LIKE PROTEIN"/>
    <property type="match status" value="1"/>
</dbReference>
<keyword evidence="5" id="KW-0862">Zinc</keyword>
<dbReference type="OrthoDB" id="39031at2759"/>
<dbReference type="InterPro" id="IPR024986">
    <property type="entry name" value="Nipped-B_C"/>
</dbReference>
<dbReference type="EMBL" id="JAGRRH010000010">
    <property type="protein sequence ID" value="KAG7363138.1"/>
    <property type="molecule type" value="Genomic_DNA"/>
</dbReference>
<feature type="region of interest" description="Disordered" evidence="10">
    <location>
        <begin position="1"/>
        <end position="43"/>
    </location>
</feature>
<keyword evidence="4 8" id="KW-0863">Zinc-finger</keyword>
<evidence type="ECO:0000256" key="4">
    <source>
        <dbReference type="ARBA" id="ARBA00022771"/>
    </source>
</evidence>
<protein>
    <recommendedName>
        <fullName evidence="9">Sister chromatid cohesion protein</fullName>
    </recommendedName>
</protein>
<comment type="subcellular location">
    <subcellularLocation>
        <location evidence="1 9">Nucleus</location>
    </subcellularLocation>
</comment>
<dbReference type="GO" id="GO:0003682">
    <property type="term" value="F:chromatin binding"/>
    <property type="evidence" value="ECO:0007669"/>
    <property type="project" value="TreeGrafter"/>
</dbReference>
<dbReference type="Proteomes" id="UP000693970">
    <property type="component" value="Unassembled WGS sequence"/>
</dbReference>
<dbReference type="GO" id="GO:0090694">
    <property type="term" value="C:Scc2-Scc4 cohesin loading complex"/>
    <property type="evidence" value="ECO:0007669"/>
    <property type="project" value="TreeGrafter"/>
</dbReference>
<feature type="domain" description="PHD-type" evidence="11">
    <location>
        <begin position="587"/>
        <end position="636"/>
    </location>
</feature>
<dbReference type="InterPro" id="IPR019787">
    <property type="entry name" value="Znf_PHD-finger"/>
</dbReference>
<keyword evidence="6 9" id="KW-0539">Nucleus</keyword>